<sequence>MSSIIKSAFVVILFLKSFSAFCQEEIPWKEDYVLELNNFKSNQSKIDPTKNSVFIQSGATIDFSFSMSSYEFMFTKNFNSKVKNIFKQNLAVISAPDSLSANYLLAYSRYDFDLHELYARKLRKELYEQKGAFSDVSFFQPIYEKLNQEMVAENSRTLNESQFGSESDFLKAEHESVRIQILELSDFCMECKPPKKKK</sequence>
<accession>A0ABY1NVT2</accession>
<evidence type="ECO:0000313" key="2">
    <source>
        <dbReference type="EMBL" id="SMP19684.1"/>
    </source>
</evidence>
<proteinExistence type="predicted"/>
<feature type="signal peptide" evidence="1">
    <location>
        <begin position="1"/>
        <end position="22"/>
    </location>
</feature>
<evidence type="ECO:0000313" key="3">
    <source>
        <dbReference type="Proteomes" id="UP001157915"/>
    </source>
</evidence>
<protein>
    <submittedName>
        <fullName evidence="2">Uncharacterized protein</fullName>
    </submittedName>
</protein>
<comment type="caution">
    <text evidence="2">The sequence shown here is derived from an EMBL/GenBank/DDBJ whole genome shotgun (WGS) entry which is preliminary data.</text>
</comment>
<feature type="chain" id="PRO_5045305771" evidence="1">
    <location>
        <begin position="23"/>
        <end position="198"/>
    </location>
</feature>
<organism evidence="2 3">
    <name type="scientific">Algoriphagus winogradskyi</name>
    <dbReference type="NCBI Taxonomy" id="237017"/>
    <lineage>
        <taxon>Bacteria</taxon>
        <taxon>Pseudomonadati</taxon>
        <taxon>Bacteroidota</taxon>
        <taxon>Cytophagia</taxon>
        <taxon>Cytophagales</taxon>
        <taxon>Cyclobacteriaceae</taxon>
        <taxon>Algoriphagus</taxon>
    </lineage>
</organism>
<name>A0ABY1NVT2_9BACT</name>
<reference evidence="2 3" key="1">
    <citation type="submission" date="2017-05" db="EMBL/GenBank/DDBJ databases">
        <authorList>
            <person name="Varghese N."/>
            <person name="Submissions S."/>
        </authorList>
    </citation>
    <scope>NUCLEOTIDE SEQUENCE [LARGE SCALE GENOMIC DNA]</scope>
    <source>
        <strain evidence="2 3">DSM 15360</strain>
    </source>
</reference>
<keyword evidence="1" id="KW-0732">Signal</keyword>
<dbReference type="EMBL" id="FXUA01000003">
    <property type="protein sequence ID" value="SMP19684.1"/>
    <property type="molecule type" value="Genomic_DNA"/>
</dbReference>
<keyword evidence="3" id="KW-1185">Reference proteome</keyword>
<dbReference type="Proteomes" id="UP001157915">
    <property type="component" value="Unassembled WGS sequence"/>
</dbReference>
<evidence type="ECO:0000256" key="1">
    <source>
        <dbReference type="SAM" id="SignalP"/>
    </source>
</evidence>
<gene>
    <name evidence="2" type="ORF">SAMN06265367_10314</name>
</gene>
<dbReference type="RefSeq" id="WP_283412551.1">
    <property type="nucleotide sequence ID" value="NZ_FXUA01000003.1"/>
</dbReference>